<reference evidence="5 6" key="1">
    <citation type="submission" date="2024-09" db="EMBL/GenBank/DDBJ databases">
        <authorList>
            <person name="Sun Q."/>
            <person name="Mori K."/>
        </authorList>
    </citation>
    <scope>NUCLEOTIDE SEQUENCE [LARGE SCALE GENOMIC DNA]</scope>
    <source>
        <strain evidence="5 6">JCM 12822</strain>
    </source>
</reference>
<dbReference type="Proteomes" id="UP001589740">
    <property type="component" value="Unassembled WGS sequence"/>
</dbReference>
<keyword evidence="6" id="KW-1185">Reference proteome</keyword>
<dbReference type="SUPFAM" id="SSF161219">
    <property type="entry name" value="CHY zinc finger-like"/>
    <property type="match status" value="1"/>
</dbReference>
<evidence type="ECO:0000256" key="2">
    <source>
        <dbReference type="ARBA" id="ARBA00022771"/>
    </source>
</evidence>
<evidence type="ECO:0000313" key="6">
    <source>
        <dbReference type="Proteomes" id="UP001589740"/>
    </source>
</evidence>
<accession>A0ABV5Z6T8</accession>
<keyword evidence="2" id="KW-0863">Zinc-finger</keyword>
<dbReference type="PROSITE" id="PS51266">
    <property type="entry name" value="ZF_CHY"/>
    <property type="match status" value="1"/>
</dbReference>
<evidence type="ECO:0000256" key="1">
    <source>
        <dbReference type="ARBA" id="ARBA00022723"/>
    </source>
</evidence>
<evidence type="ECO:0000313" key="5">
    <source>
        <dbReference type="EMBL" id="MFB9860737.1"/>
    </source>
</evidence>
<comment type="caution">
    <text evidence="5">The sequence shown here is derived from an EMBL/GenBank/DDBJ whole genome shotgun (WGS) entry which is preliminary data.</text>
</comment>
<dbReference type="Pfam" id="PF05495">
    <property type="entry name" value="zf-CHY"/>
    <property type="match status" value="1"/>
</dbReference>
<keyword evidence="1" id="KW-0479">Metal-binding</keyword>
<organism evidence="5 6">
    <name type="scientific">Salinicoccus siamensis</name>
    <dbReference type="NCBI Taxonomy" id="381830"/>
    <lineage>
        <taxon>Bacteria</taxon>
        <taxon>Bacillati</taxon>
        <taxon>Bacillota</taxon>
        <taxon>Bacilli</taxon>
        <taxon>Bacillales</taxon>
        <taxon>Staphylococcaceae</taxon>
        <taxon>Salinicoccus</taxon>
    </lineage>
</organism>
<dbReference type="InterPro" id="IPR008913">
    <property type="entry name" value="Znf_CHY"/>
</dbReference>
<dbReference type="PIRSF" id="PIRSF017292">
    <property type="entry name" value="UCP017292_Znf_CHY"/>
    <property type="match status" value="1"/>
</dbReference>
<protein>
    <submittedName>
        <fullName evidence="5">CHY zinc finger protein</fullName>
    </submittedName>
</protein>
<proteinExistence type="predicted"/>
<name>A0ABV5Z6T8_9STAP</name>
<sequence>MDGIHGSPIDEQTRCIHYHSAKDIVAIKFKCCNTYYPCYKCHQEEADHDREVWQKEEFHAPAILCGACGHVHTIHDYLSRVNCANCHAAFNEGCALHHHIYFDV</sequence>
<keyword evidence="3" id="KW-0862">Zinc</keyword>
<evidence type="ECO:0000256" key="3">
    <source>
        <dbReference type="ARBA" id="ARBA00022833"/>
    </source>
</evidence>
<gene>
    <name evidence="5" type="ORF">ACFFLE_06380</name>
</gene>
<dbReference type="InterPro" id="IPR016694">
    <property type="entry name" value="UCP017292"/>
</dbReference>
<dbReference type="RefSeq" id="WP_380570300.1">
    <property type="nucleotide sequence ID" value="NZ_JBHMAH010000013.1"/>
</dbReference>
<dbReference type="EMBL" id="JBHMAH010000013">
    <property type="protein sequence ID" value="MFB9860737.1"/>
    <property type="molecule type" value="Genomic_DNA"/>
</dbReference>
<feature type="domain" description="CHY-type" evidence="4">
    <location>
        <begin position="8"/>
        <end position="88"/>
    </location>
</feature>
<dbReference type="InterPro" id="IPR037274">
    <property type="entry name" value="Znf_CHY_sf"/>
</dbReference>
<evidence type="ECO:0000259" key="4">
    <source>
        <dbReference type="PROSITE" id="PS51266"/>
    </source>
</evidence>